<protein>
    <submittedName>
        <fullName evidence="2">AT-rich interactive domain-containing protein 2</fullName>
    </submittedName>
</protein>
<comment type="caution">
    <text evidence="2">The sequence shown here is derived from an EMBL/GenBank/DDBJ whole genome shotgun (WGS) entry which is preliminary data.</text>
</comment>
<dbReference type="AlphaFoldDB" id="A0A834TK39"/>
<sequence length="262" mass="29242">MGVPSFLQVSSNPSDGKLEAGLHRPRHRLLLRSSSLPSSGALLHFSGSVHRNPSSIAGDTLSIFFSESGVELEGLWRSKMMKQEALDGKRISTILNKFPCLVWRRSEEIQYFGSFAISVSSGFAFCYFGMNFPKRDTNDDSKYDPVEIPESITSPLHFQPHDRIVWKERCDDEVQDDSCTTSSDTGVTSQENKKTENGDHYSCNLNGVSNGCSQGYVTEPCDAKVWDSGFVSCSKNQIDFLPTCNMIEEVFGDGLRHEMRRA</sequence>
<dbReference type="OrthoDB" id="1908944at2759"/>
<evidence type="ECO:0000313" key="3">
    <source>
        <dbReference type="Proteomes" id="UP000634136"/>
    </source>
</evidence>
<name>A0A834TK39_9FABA</name>
<evidence type="ECO:0000313" key="2">
    <source>
        <dbReference type="EMBL" id="KAF7823583.1"/>
    </source>
</evidence>
<dbReference type="EMBL" id="JAAIUW010000007">
    <property type="protein sequence ID" value="KAF7823583.1"/>
    <property type="molecule type" value="Genomic_DNA"/>
</dbReference>
<reference evidence="2" key="1">
    <citation type="submission" date="2020-09" db="EMBL/GenBank/DDBJ databases">
        <title>Genome-Enabled Discovery of Anthraquinone Biosynthesis in Senna tora.</title>
        <authorList>
            <person name="Kang S.-H."/>
            <person name="Pandey R.P."/>
            <person name="Lee C.-M."/>
            <person name="Sim J.-S."/>
            <person name="Jeong J.-T."/>
            <person name="Choi B.-S."/>
            <person name="Jung M."/>
            <person name="Ginzburg D."/>
            <person name="Zhao K."/>
            <person name="Won S.Y."/>
            <person name="Oh T.-J."/>
            <person name="Yu Y."/>
            <person name="Kim N.-H."/>
            <person name="Lee O.R."/>
            <person name="Lee T.-H."/>
            <person name="Bashyal P."/>
            <person name="Kim T.-S."/>
            <person name="Lee W.-H."/>
            <person name="Kawkins C."/>
            <person name="Kim C.-K."/>
            <person name="Kim J.S."/>
            <person name="Ahn B.O."/>
            <person name="Rhee S.Y."/>
            <person name="Sohng J.K."/>
        </authorList>
    </citation>
    <scope>NUCLEOTIDE SEQUENCE</scope>
    <source>
        <tissue evidence="2">Leaf</tissue>
    </source>
</reference>
<proteinExistence type="predicted"/>
<feature type="compositionally biased region" description="Polar residues" evidence="1">
    <location>
        <begin position="177"/>
        <end position="190"/>
    </location>
</feature>
<feature type="region of interest" description="Disordered" evidence="1">
    <location>
        <begin position="1"/>
        <end position="20"/>
    </location>
</feature>
<keyword evidence="3" id="KW-1185">Reference proteome</keyword>
<dbReference type="Proteomes" id="UP000634136">
    <property type="component" value="Unassembled WGS sequence"/>
</dbReference>
<dbReference type="PANTHER" id="PTHR46872:SF10">
    <property type="entry name" value="MYB-LIKE DOMAIN-CONTAINING PROTEIN"/>
    <property type="match status" value="1"/>
</dbReference>
<evidence type="ECO:0000256" key="1">
    <source>
        <dbReference type="SAM" id="MobiDB-lite"/>
    </source>
</evidence>
<organism evidence="2 3">
    <name type="scientific">Senna tora</name>
    <dbReference type="NCBI Taxonomy" id="362788"/>
    <lineage>
        <taxon>Eukaryota</taxon>
        <taxon>Viridiplantae</taxon>
        <taxon>Streptophyta</taxon>
        <taxon>Embryophyta</taxon>
        <taxon>Tracheophyta</taxon>
        <taxon>Spermatophyta</taxon>
        <taxon>Magnoliopsida</taxon>
        <taxon>eudicotyledons</taxon>
        <taxon>Gunneridae</taxon>
        <taxon>Pentapetalae</taxon>
        <taxon>rosids</taxon>
        <taxon>fabids</taxon>
        <taxon>Fabales</taxon>
        <taxon>Fabaceae</taxon>
        <taxon>Caesalpinioideae</taxon>
        <taxon>Cassia clade</taxon>
        <taxon>Senna</taxon>
    </lineage>
</organism>
<feature type="region of interest" description="Disordered" evidence="1">
    <location>
        <begin position="176"/>
        <end position="196"/>
    </location>
</feature>
<gene>
    <name evidence="2" type="ORF">G2W53_021727</name>
</gene>
<accession>A0A834TK39</accession>
<dbReference type="PANTHER" id="PTHR46872">
    <property type="entry name" value="DNA BINDING PROTEIN"/>
    <property type="match status" value="1"/>
</dbReference>